<evidence type="ECO:0000256" key="2">
    <source>
        <dbReference type="ARBA" id="ARBA00022723"/>
    </source>
</evidence>
<evidence type="ECO:0000256" key="4">
    <source>
        <dbReference type="ARBA" id="ARBA00022842"/>
    </source>
</evidence>
<dbReference type="Gene3D" id="3.20.20.370">
    <property type="entry name" value="Glycoside hydrolase/deacetylase"/>
    <property type="match status" value="1"/>
</dbReference>
<comment type="cofactor">
    <cofactor evidence="1">
        <name>Mg(2+)</name>
        <dbReference type="ChEBI" id="CHEBI:18420"/>
    </cofactor>
</comment>
<keyword evidence="3" id="KW-0378">Hydrolase</keyword>
<evidence type="ECO:0000256" key="5">
    <source>
        <dbReference type="ARBA" id="ARBA00023277"/>
    </source>
</evidence>
<gene>
    <name evidence="6" type="ORF">ikelab_14900</name>
</gene>
<dbReference type="PANTHER" id="PTHR31609:SF1">
    <property type="entry name" value="CARBOHYDRATE DEACETYLASE"/>
    <property type="match status" value="1"/>
</dbReference>
<evidence type="ECO:0000256" key="3">
    <source>
        <dbReference type="ARBA" id="ARBA00022801"/>
    </source>
</evidence>
<dbReference type="RefSeq" id="WP_042218567.1">
    <property type="nucleotide sequence ID" value="NZ_BLXU01000008.1"/>
</dbReference>
<keyword evidence="5" id="KW-0119">Carbohydrate metabolism</keyword>
<dbReference type="GO" id="GO:0046872">
    <property type="term" value="F:metal ion binding"/>
    <property type="evidence" value="ECO:0007669"/>
    <property type="project" value="UniProtKB-KW"/>
</dbReference>
<keyword evidence="4" id="KW-0460">Magnesium</keyword>
<dbReference type="EMBL" id="BLXU01000008">
    <property type="protein sequence ID" value="GFO52215.1"/>
    <property type="molecule type" value="Genomic_DNA"/>
</dbReference>
<dbReference type="GeneID" id="61073444"/>
<evidence type="ECO:0000256" key="1">
    <source>
        <dbReference type="ARBA" id="ARBA00001946"/>
    </source>
</evidence>
<organism evidence="6 7">
    <name type="scientific">Lactococcus garvieae</name>
    <dbReference type="NCBI Taxonomy" id="1363"/>
    <lineage>
        <taxon>Bacteria</taxon>
        <taxon>Bacillati</taxon>
        <taxon>Bacillota</taxon>
        <taxon>Bacilli</taxon>
        <taxon>Lactobacillales</taxon>
        <taxon>Streptococcaceae</taxon>
        <taxon>Lactococcus</taxon>
    </lineage>
</organism>
<keyword evidence="2" id="KW-0479">Metal-binding</keyword>
<dbReference type="SUPFAM" id="SSF88713">
    <property type="entry name" value="Glycoside hydrolase/deacetylase"/>
    <property type="match status" value="1"/>
</dbReference>
<evidence type="ECO:0000313" key="6">
    <source>
        <dbReference type="EMBL" id="GFO52215.1"/>
    </source>
</evidence>
<dbReference type="GO" id="GO:0000272">
    <property type="term" value="P:polysaccharide catabolic process"/>
    <property type="evidence" value="ECO:0007669"/>
    <property type="project" value="InterPro"/>
</dbReference>
<evidence type="ECO:0000313" key="7">
    <source>
        <dbReference type="Proteomes" id="UP000504756"/>
    </source>
</evidence>
<dbReference type="Pfam" id="PF04794">
    <property type="entry name" value="YdjC"/>
    <property type="match status" value="1"/>
</dbReference>
<sequence length="260" mass="29508">MKKIIINADDFGYSSGVNQGIIKAFREGVLSSTTLMANMPGCDEAIKLAKDYPGLGVGAHLVLTCGAPMTQGTTLKGEDGKFHLLQEYHQKRNEINDEEIFKEWCTQIDYLLNQGVPLTHLDSHHHVHTFEGNESIVKRISEKYKLTFRNAFGLEERVDLNYQKDIRGFADLMNYSAIRNMDIPYLKAQNQCLEEIQRVLEGVTEDITELMVHPAFVDEALYFGSSFNVQRIREVELLTAPQVKSLIEAKNLEIIHYGNL</sequence>
<accession>A0A6L2ZX05</accession>
<dbReference type="InterPro" id="IPR006879">
    <property type="entry name" value="YdjC-like"/>
</dbReference>
<protein>
    <submittedName>
        <fullName evidence="6">Carbohydrate deacetylase</fullName>
    </submittedName>
</protein>
<comment type="caution">
    <text evidence="6">The sequence shown here is derived from an EMBL/GenBank/DDBJ whole genome shotgun (WGS) entry which is preliminary data.</text>
</comment>
<dbReference type="Proteomes" id="UP000504756">
    <property type="component" value="Unassembled WGS sequence"/>
</dbReference>
<dbReference type="PANTHER" id="PTHR31609">
    <property type="entry name" value="YDJC DEACETYLASE FAMILY MEMBER"/>
    <property type="match status" value="1"/>
</dbReference>
<proteinExistence type="predicted"/>
<dbReference type="InterPro" id="IPR011330">
    <property type="entry name" value="Glyco_hydro/deAcase_b/a-brl"/>
</dbReference>
<reference evidence="6 7" key="1">
    <citation type="submission" date="2020-06" db="EMBL/GenBank/DDBJ databases">
        <title>Draft genome sequence of Lactic acid bacteria from Okinawan-style tofu.</title>
        <authorList>
            <person name="Takara I."/>
            <person name="Ikematsu S."/>
        </authorList>
    </citation>
    <scope>NUCLEOTIDE SEQUENCE [LARGE SCALE GENOMIC DNA]</scope>
    <source>
        <strain evidence="7">lg38</strain>
    </source>
</reference>
<dbReference type="CDD" id="cd10803">
    <property type="entry name" value="YdjC_EF3048_like"/>
    <property type="match status" value="1"/>
</dbReference>
<dbReference type="GO" id="GO:0019213">
    <property type="term" value="F:deacetylase activity"/>
    <property type="evidence" value="ECO:0007669"/>
    <property type="project" value="TreeGrafter"/>
</dbReference>
<dbReference type="InterPro" id="IPR022948">
    <property type="entry name" value="COD_ChbG_bac"/>
</dbReference>
<name>A0A6L2ZX05_9LACT</name>
<dbReference type="GO" id="GO:0016811">
    <property type="term" value="F:hydrolase activity, acting on carbon-nitrogen (but not peptide) bonds, in linear amides"/>
    <property type="evidence" value="ECO:0007669"/>
    <property type="project" value="InterPro"/>
</dbReference>
<dbReference type="AlphaFoldDB" id="A0A6L2ZX05"/>